<comment type="similarity">
    <text evidence="2">Belongs to the PMP-22/EMP/MP20 family.</text>
</comment>
<proteinExistence type="inferred from homology"/>
<dbReference type="Proteomes" id="UP000558460">
    <property type="component" value="Unassembled WGS sequence"/>
</dbReference>
<evidence type="ECO:0000256" key="1">
    <source>
        <dbReference type="ARBA" id="ARBA00004141"/>
    </source>
</evidence>
<dbReference type="EMBL" id="VZUA01403265">
    <property type="protein sequence ID" value="NXU68997.1"/>
    <property type="molecule type" value="Genomic_DNA"/>
</dbReference>
<dbReference type="GO" id="GO:0005886">
    <property type="term" value="C:plasma membrane"/>
    <property type="evidence" value="ECO:0007669"/>
    <property type="project" value="TreeGrafter"/>
</dbReference>
<evidence type="ECO:0000313" key="7">
    <source>
        <dbReference type="EMBL" id="NXU68997.1"/>
    </source>
</evidence>
<evidence type="ECO:0000256" key="5">
    <source>
        <dbReference type="ARBA" id="ARBA00023136"/>
    </source>
</evidence>
<keyword evidence="5 6" id="KW-0472">Membrane</keyword>
<evidence type="ECO:0000313" key="8">
    <source>
        <dbReference type="Proteomes" id="UP000558460"/>
    </source>
</evidence>
<accession>A0A7L3MQS5</accession>
<dbReference type="Pfam" id="PF00822">
    <property type="entry name" value="PMP22_Claudin"/>
    <property type="match status" value="1"/>
</dbReference>
<evidence type="ECO:0000256" key="4">
    <source>
        <dbReference type="ARBA" id="ARBA00022989"/>
    </source>
</evidence>
<keyword evidence="3 6" id="KW-0812">Transmembrane</keyword>
<dbReference type="PROSITE" id="PS01222">
    <property type="entry name" value="PMP22_2"/>
    <property type="match status" value="1"/>
</dbReference>
<dbReference type="AlphaFoldDB" id="A0A7L3MQS5"/>
<dbReference type="PANTHER" id="PTHR10671:SF6">
    <property type="entry name" value="EPITHELIAL MEMBRANE PROTEIN 1"/>
    <property type="match status" value="1"/>
</dbReference>
<feature type="transmembrane region" description="Helical" evidence="6">
    <location>
        <begin position="7"/>
        <end position="29"/>
    </location>
</feature>
<protein>
    <submittedName>
        <fullName evidence="7">EMP1 protein</fullName>
    </submittedName>
</protein>
<dbReference type="OrthoDB" id="8678517at2759"/>
<comment type="caution">
    <text evidence="7">The sequence shown here is derived from an EMBL/GenBank/DDBJ whole genome shotgun (WGS) entry which is preliminary data.</text>
</comment>
<feature type="non-terminal residue" evidence="7">
    <location>
        <position position="1"/>
    </location>
</feature>
<sequence length="112" mass="12211">MLVLLAGIFVVHIATVIMLFVSTIANVWMVGSSNIGTISTGLWLLCNKTCTQLPVSSQDEASLKAVQAFMILSIIFSVLALVLFIIQLFTLEKGKRFYMTGAVMLVCCECCI</sequence>
<dbReference type="InterPro" id="IPR004032">
    <property type="entry name" value="PMP22_EMP_MP20"/>
</dbReference>
<keyword evidence="4 6" id="KW-1133">Transmembrane helix</keyword>
<dbReference type="PANTHER" id="PTHR10671">
    <property type="entry name" value="EPITHELIAL MEMBRANE PROTEIN-RELATED"/>
    <property type="match status" value="1"/>
</dbReference>
<keyword evidence="8" id="KW-1185">Reference proteome</keyword>
<dbReference type="Gene3D" id="1.20.140.150">
    <property type="match status" value="1"/>
</dbReference>
<feature type="non-terminal residue" evidence="7">
    <location>
        <position position="112"/>
    </location>
</feature>
<gene>
    <name evidence="7" type="primary">Emp1</name>
    <name evidence="7" type="ORF">HORVUL_R04902</name>
</gene>
<organism evidence="7 8">
    <name type="scientific">Horornis vulcanius</name>
    <dbReference type="NCBI Taxonomy" id="2585811"/>
    <lineage>
        <taxon>Eukaryota</taxon>
        <taxon>Metazoa</taxon>
        <taxon>Chordata</taxon>
        <taxon>Craniata</taxon>
        <taxon>Vertebrata</taxon>
        <taxon>Euteleostomi</taxon>
        <taxon>Archelosauria</taxon>
        <taxon>Archosauria</taxon>
        <taxon>Dinosauria</taxon>
        <taxon>Saurischia</taxon>
        <taxon>Theropoda</taxon>
        <taxon>Coelurosauria</taxon>
        <taxon>Aves</taxon>
        <taxon>Neognathae</taxon>
        <taxon>Neoaves</taxon>
        <taxon>Telluraves</taxon>
        <taxon>Australaves</taxon>
        <taxon>Passeriformes</taxon>
        <taxon>Sylvioidea</taxon>
        <taxon>Scotocercidae</taxon>
        <taxon>Horornis</taxon>
    </lineage>
</organism>
<evidence type="ECO:0000256" key="3">
    <source>
        <dbReference type="ARBA" id="ARBA00022692"/>
    </source>
</evidence>
<feature type="transmembrane region" description="Helical" evidence="6">
    <location>
        <begin position="65"/>
        <end position="89"/>
    </location>
</feature>
<dbReference type="InterPro" id="IPR050579">
    <property type="entry name" value="PMP-22/EMP/MP20-like"/>
</dbReference>
<evidence type="ECO:0000256" key="6">
    <source>
        <dbReference type="SAM" id="Phobius"/>
    </source>
</evidence>
<evidence type="ECO:0000256" key="2">
    <source>
        <dbReference type="ARBA" id="ARBA00006864"/>
    </source>
</evidence>
<dbReference type="InterPro" id="IPR004031">
    <property type="entry name" value="PMP22/EMP/MP20/Claudin"/>
</dbReference>
<dbReference type="PROSITE" id="PS01221">
    <property type="entry name" value="PMP22_1"/>
    <property type="match status" value="1"/>
</dbReference>
<name>A0A7L3MQS5_9PASS</name>
<reference evidence="7 8" key="1">
    <citation type="submission" date="2019-09" db="EMBL/GenBank/DDBJ databases">
        <title>Bird 10,000 Genomes (B10K) Project - Family phase.</title>
        <authorList>
            <person name="Zhang G."/>
        </authorList>
    </citation>
    <scope>NUCLEOTIDE SEQUENCE [LARGE SCALE GENOMIC DNA]</scope>
    <source>
        <strain evidence="7">B10K-DU-029-69</strain>
        <tissue evidence="7">Muscle</tissue>
    </source>
</reference>
<comment type="subcellular location">
    <subcellularLocation>
        <location evidence="1">Membrane</location>
        <topology evidence="1">Multi-pass membrane protein</topology>
    </subcellularLocation>
</comment>